<comment type="caution">
    <text evidence="1">The sequence shown here is derived from an EMBL/GenBank/DDBJ whole genome shotgun (WGS) entry which is preliminary data.</text>
</comment>
<dbReference type="Gene3D" id="2.40.160.20">
    <property type="match status" value="1"/>
</dbReference>
<accession>A0A511VBQ2</accession>
<keyword evidence="2" id="KW-1185">Reference proteome</keyword>
<evidence type="ECO:0000313" key="2">
    <source>
        <dbReference type="Proteomes" id="UP000321157"/>
    </source>
</evidence>
<reference evidence="1 2" key="1">
    <citation type="submission" date="2019-07" db="EMBL/GenBank/DDBJ databases">
        <title>Whole genome shotgun sequence of Aneurinibacillus danicus NBRC 102444.</title>
        <authorList>
            <person name="Hosoyama A."/>
            <person name="Uohara A."/>
            <person name="Ohji S."/>
            <person name="Ichikawa N."/>
        </authorList>
    </citation>
    <scope>NUCLEOTIDE SEQUENCE [LARGE SCALE GENOMIC DNA]</scope>
    <source>
        <strain evidence="1 2">NBRC 102444</strain>
    </source>
</reference>
<organism evidence="1 2">
    <name type="scientific">Aneurinibacillus danicus</name>
    <dbReference type="NCBI Taxonomy" id="267746"/>
    <lineage>
        <taxon>Bacteria</taxon>
        <taxon>Bacillati</taxon>
        <taxon>Bacillota</taxon>
        <taxon>Bacilli</taxon>
        <taxon>Bacillales</taxon>
        <taxon>Paenibacillaceae</taxon>
        <taxon>Aneurinibacillus group</taxon>
        <taxon>Aneurinibacillus</taxon>
    </lineage>
</organism>
<dbReference type="EMBL" id="BJXX01000175">
    <property type="protein sequence ID" value="GEN36274.1"/>
    <property type="molecule type" value="Genomic_DNA"/>
</dbReference>
<proteinExistence type="predicted"/>
<protein>
    <submittedName>
        <fullName evidence="1">Uncharacterized protein</fullName>
    </submittedName>
</protein>
<gene>
    <name evidence="1" type="ORF">ADA01nite_37340</name>
</gene>
<sequence length="49" mass="5654">MLINRHGPASVIERLDRNEQVDPSEYYFRTALVFETASPKFGHSNLSFI</sequence>
<evidence type="ECO:0000313" key="1">
    <source>
        <dbReference type="EMBL" id="GEN36274.1"/>
    </source>
</evidence>
<dbReference type="Proteomes" id="UP000321157">
    <property type="component" value="Unassembled WGS sequence"/>
</dbReference>
<dbReference type="AlphaFoldDB" id="A0A511VBQ2"/>
<name>A0A511VBQ2_9BACL</name>
<dbReference type="Pfam" id="PF11578">
    <property type="entry name" value="DUF3237"/>
    <property type="match status" value="1"/>
</dbReference>